<dbReference type="Proteomes" id="UP001165590">
    <property type="component" value="Unassembled WGS sequence"/>
</dbReference>
<reference evidence="1" key="1">
    <citation type="journal article" date="2022" name="bioRxiv">
        <title>Discovery and biosynthetic assessment of Streptomyces ortus sp nov. isolated from a deep-sea sponge.</title>
        <authorList>
            <person name="Williams S.E."/>
        </authorList>
    </citation>
    <scope>NUCLEOTIDE SEQUENCE</scope>
    <source>
        <strain evidence="1">A15ISP2-DRY2</strain>
    </source>
</reference>
<dbReference type="RefSeq" id="WP_267031384.1">
    <property type="nucleotide sequence ID" value="NZ_JAIFZO010000002.1"/>
</dbReference>
<protein>
    <submittedName>
        <fullName evidence="1">Uncharacterized protein</fullName>
    </submittedName>
</protein>
<gene>
    <name evidence="1" type="ORF">K3769_14940</name>
</gene>
<dbReference type="EMBL" id="JAIFZO010000002">
    <property type="protein sequence ID" value="MCX4234051.1"/>
    <property type="molecule type" value="Genomic_DNA"/>
</dbReference>
<comment type="caution">
    <text evidence="1">The sequence shown here is derived from an EMBL/GenBank/DDBJ whole genome shotgun (WGS) entry which is preliminary data.</text>
</comment>
<keyword evidence="2" id="KW-1185">Reference proteome</keyword>
<sequence>MRQHAARFVRDVTARNRLPLDYSVASLRVVDFIVDGLRRSGRDRTDVRGVLFGLGVYAGEVLVRRAGAAWVEFDRGQRELFGQPVGVRMPDGRVWNPLGKVVKRFEAGERESLRTFYLQLHGRARAELPRSAGRFGRFGRAEAGGAPDEL</sequence>
<proteinExistence type="predicted"/>
<organism evidence="1 2">
    <name type="scientific">Streptomyces ortus</name>
    <dbReference type="NCBI Taxonomy" id="2867268"/>
    <lineage>
        <taxon>Bacteria</taxon>
        <taxon>Bacillati</taxon>
        <taxon>Actinomycetota</taxon>
        <taxon>Actinomycetes</taxon>
        <taxon>Kitasatosporales</taxon>
        <taxon>Streptomycetaceae</taxon>
        <taxon>Streptomyces</taxon>
    </lineage>
</organism>
<evidence type="ECO:0000313" key="1">
    <source>
        <dbReference type="EMBL" id="MCX4234051.1"/>
    </source>
</evidence>
<name>A0ABT3V3B0_9ACTN</name>
<accession>A0ABT3V3B0</accession>
<evidence type="ECO:0000313" key="2">
    <source>
        <dbReference type="Proteomes" id="UP001165590"/>
    </source>
</evidence>